<dbReference type="InterPro" id="IPR027417">
    <property type="entry name" value="P-loop_NTPase"/>
</dbReference>
<name>A0ABR3GFV4_9PEZI</name>
<keyword evidence="1" id="KW-0677">Repeat</keyword>
<sequence>MDADLDKHKSLQLPHTCQWFFNNLDYQDWLTATASRHLCLRGVPGSGKSIVSAALILDLQHDARQATPILYFFCKQNDQNRDSTSNIIRTLLLQLASHPVHGNTLCDILHQERSSGIVASNYSQQRLWGILKMMLDMIPAVYVILDALDECNRHEELKELLEEFTAFSVTSGNVVKLFTTYRPNEFEISWPSIDVEERDVEADVKAYASHRIDKSPTLSRPDSSPRQIQEVLTDVPRGLSNTYNLMLERACDREPRAAERCRKVLHWCVAARRLFTVDELLLALAVSEGASSHETYKAETDLPESLRILRLECGSLIHVLKDSRVRLLHTSLREYLVHQDTKPSSEHLKTTSRMKIADLSNVHRDLAMICLRYNQFACFQVNLDMEKLKEYEEEFPLSRYAICTWIYHVCNSGDSHSYLANALGTFLHSIQGWRWLQRCDSFDISRGHLHNFQGDLKAWILQSEVQCHNHQTTYGPLRNFMLHLAQSRYSNATQENEEQDNQLVAAEIELGVTNDELGQYNEALEWYGRALTGYEKTLGEEHPSTLDTVHSMAVVYNFQGRYVEALEWCGRALTGKEKALGEEHPSTLATVDNMAVVYKNQGRYEEALEWYGRALTGKEKALGEEHPSTLDTVHNMANVYDNQGRYEEALEWYGRALTGKEKVLGEEHPSTLATVHNMAGVYDSQGRYEKALEWYGRALTGAEKALVNNIASVYDSQGRYVESLEWYGRALAGKEKALGEEHPSTLRTVNNMANVYDCQGRYEKALEWYGRALTGAEKALGEEHPSTLRTVNNMAVVYKNQGRYVEALEWYGRALTGYAKALGEEHPSTLDTVHNMAVVYKNQGRYAEALQWCGRALAGKEKVLGEEHPSTLATVHNMANVYDCQGRYEKALEWYGRALTGAVNALGKDHPLALLTARCIRDTREHLGGSEHPTELTPGWVDDIL</sequence>
<evidence type="ECO:0000259" key="6">
    <source>
        <dbReference type="Pfam" id="PF24883"/>
    </source>
</evidence>
<comment type="caution">
    <text evidence="7">The sequence shown here is derived from an EMBL/GenBank/DDBJ whole genome shotgun (WGS) entry which is preliminary data.</text>
</comment>
<evidence type="ECO:0000259" key="5">
    <source>
        <dbReference type="Pfam" id="PF22939"/>
    </source>
</evidence>
<reference evidence="7 8" key="1">
    <citation type="submission" date="2024-02" db="EMBL/GenBank/DDBJ databases">
        <title>Discinaceae phylogenomics.</title>
        <authorList>
            <person name="Dirks A.C."/>
            <person name="James T.Y."/>
        </authorList>
    </citation>
    <scope>NUCLEOTIDE SEQUENCE [LARGE SCALE GENOMIC DNA]</scope>
    <source>
        <strain evidence="7 8">ACD0624</strain>
    </source>
</reference>
<dbReference type="Pfam" id="PF24883">
    <property type="entry name" value="NPHP3_N"/>
    <property type="match status" value="1"/>
</dbReference>
<dbReference type="EMBL" id="JBBBZM010000084">
    <property type="protein sequence ID" value="KAL0634817.1"/>
    <property type="molecule type" value="Genomic_DNA"/>
</dbReference>
<dbReference type="InterPro" id="IPR011990">
    <property type="entry name" value="TPR-like_helical_dom_sf"/>
</dbReference>
<feature type="domain" description="Nephrocystin 3-like N-terminal" evidence="6">
    <location>
        <begin position="16"/>
        <end position="180"/>
    </location>
</feature>
<evidence type="ECO:0000256" key="3">
    <source>
        <dbReference type="PROSITE-ProRule" id="PRU00339"/>
    </source>
</evidence>
<proteinExistence type="predicted"/>
<dbReference type="SMART" id="SM00028">
    <property type="entry name" value="TPR"/>
    <property type="match status" value="9"/>
</dbReference>
<dbReference type="Pfam" id="PF22939">
    <property type="entry name" value="WHD_GPIID"/>
    <property type="match status" value="1"/>
</dbReference>
<dbReference type="InterPro" id="IPR056884">
    <property type="entry name" value="NPHP3-like_N"/>
</dbReference>
<dbReference type="Pfam" id="PF13374">
    <property type="entry name" value="TPR_10"/>
    <property type="match status" value="2"/>
</dbReference>
<dbReference type="PANTHER" id="PTHR45641:SF1">
    <property type="entry name" value="AAA+ ATPASE DOMAIN-CONTAINING PROTEIN"/>
    <property type="match status" value="1"/>
</dbReference>
<evidence type="ECO:0000256" key="4">
    <source>
        <dbReference type="SAM" id="Coils"/>
    </source>
</evidence>
<accession>A0ABR3GFV4</accession>
<evidence type="ECO:0008006" key="9">
    <source>
        <dbReference type="Google" id="ProtNLM"/>
    </source>
</evidence>
<dbReference type="SUPFAM" id="SSF48452">
    <property type="entry name" value="TPR-like"/>
    <property type="match status" value="1"/>
</dbReference>
<protein>
    <recommendedName>
        <fullName evidence="9">TPR-like protein</fullName>
    </recommendedName>
</protein>
<dbReference type="PROSITE" id="PS50005">
    <property type="entry name" value="TPR"/>
    <property type="match status" value="2"/>
</dbReference>
<dbReference type="PANTHER" id="PTHR45641">
    <property type="entry name" value="TETRATRICOPEPTIDE REPEAT PROTEIN (AFU_ORTHOLOGUE AFUA_6G03870)"/>
    <property type="match status" value="1"/>
</dbReference>
<dbReference type="InterPro" id="IPR019734">
    <property type="entry name" value="TPR_rpt"/>
</dbReference>
<dbReference type="Gene3D" id="1.25.40.10">
    <property type="entry name" value="Tetratricopeptide repeat domain"/>
    <property type="match status" value="3"/>
</dbReference>
<dbReference type="Gene3D" id="3.40.50.300">
    <property type="entry name" value="P-loop containing nucleotide triphosphate hydrolases"/>
    <property type="match status" value="1"/>
</dbReference>
<feature type="repeat" description="TPR" evidence="3">
    <location>
        <begin position="588"/>
        <end position="621"/>
    </location>
</feature>
<keyword evidence="2 3" id="KW-0802">TPR repeat</keyword>
<dbReference type="SUPFAM" id="SSF52540">
    <property type="entry name" value="P-loop containing nucleoside triphosphate hydrolases"/>
    <property type="match status" value="1"/>
</dbReference>
<evidence type="ECO:0000313" key="7">
    <source>
        <dbReference type="EMBL" id="KAL0634817.1"/>
    </source>
</evidence>
<feature type="coiled-coil region" evidence="4">
    <location>
        <begin position="482"/>
        <end position="509"/>
    </location>
</feature>
<keyword evidence="4" id="KW-0175">Coiled coil</keyword>
<evidence type="ECO:0000256" key="1">
    <source>
        <dbReference type="ARBA" id="ARBA00022737"/>
    </source>
</evidence>
<dbReference type="Proteomes" id="UP001447188">
    <property type="component" value="Unassembled WGS sequence"/>
</dbReference>
<keyword evidence="8" id="KW-1185">Reference proteome</keyword>
<gene>
    <name evidence="7" type="ORF">Q9L58_006250</name>
</gene>
<evidence type="ECO:0000256" key="2">
    <source>
        <dbReference type="ARBA" id="ARBA00022803"/>
    </source>
</evidence>
<dbReference type="PRINTS" id="PR00381">
    <property type="entry name" value="KINESINLIGHT"/>
</dbReference>
<dbReference type="Pfam" id="PF13424">
    <property type="entry name" value="TPR_12"/>
    <property type="match status" value="4"/>
</dbReference>
<feature type="repeat" description="TPR" evidence="3">
    <location>
        <begin position="630"/>
        <end position="663"/>
    </location>
</feature>
<feature type="domain" description="GPI inositol-deacylase winged helix" evidence="5">
    <location>
        <begin position="260"/>
        <end position="341"/>
    </location>
</feature>
<evidence type="ECO:0000313" key="8">
    <source>
        <dbReference type="Proteomes" id="UP001447188"/>
    </source>
</evidence>
<dbReference type="InterPro" id="IPR054471">
    <property type="entry name" value="GPIID_WHD"/>
</dbReference>
<organism evidence="7 8">
    <name type="scientific">Discina gigas</name>
    <dbReference type="NCBI Taxonomy" id="1032678"/>
    <lineage>
        <taxon>Eukaryota</taxon>
        <taxon>Fungi</taxon>
        <taxon>Dikarya</taxon>
        <taxon>Ascomycota</taxon>
        <taxon>Pezizomycotina</taxon>
        <taxon>Pezizomycetes</taxon>
        <taxon>Pezizales</taxon>
        <taxon>Discinaceae</taxon>
        <taxon>Discina</taxon>
    </lineage>
</organism>